<protein>
    <recommendedName>
        <fullName evidence="3">ATPase involved in DNA repair</fullName>
    </recommendedName>
</protein>
<keyword evidence="2" id="KW-1185">Reference proteome</keyword>
<name>A0ABR8HAU1_NOSPU</name>
<proteinExistence type="predicted"/>
<accession>A0ABR8HAU1</accession>
<evidence type="ECO:0000313" key="1">
    <source>
        <dbReference type="EMBL" id="MBD2612295.1"/>
    </source>
</evidence>
<evidence type="ECO:0000313" key="2">
    <source>
        <dbReference type="Proteomes" id="UP000606396"/>
    </source>
</evidence>
<dbReference type="EMBL" id="JACJTC010000009">
    <property type="protein sequence ID" value="MBD2612295.1"/>
    <property type="molecule type" value="Genomic_DNA"/>
</dbReference>
<dbReference type="RefSeq" id="WP_190949847.1">
    <property type="nucleotide sequence ID" value="NZ_JACJTC010000009.1"/>
</dbReference>
<sequence length="127" mass="14529">MARAKRNSRVLDKAQLRLASIKSINSTLDVGEGLAVEVYTEKIEQLRKYLEEYNSSLSTIDVLLTKIVENEKDLADYSDKFLHGIAYKFGNNSHEYQMAGGVRKSDVYDRLRQRKRVVRESTVSPTT</sequence>
<organism evidence="1 2">
    <name type="scientific">Nostoc punctiforme FACHB-252</name>
    <dbReference type="NCBI Taxonomy" id="1357509"/>
    <lineage>
        <taxon>Bacteria</taxon>
        <taxon>Bacillati</taxon>
        <taxon>Cyanobacteriota</taxon>
        <taxon>Cyanophyceae</taxon>
        <taxon>Nostocales</taxon>
        <taxon>Nostocaceae</taxon>
        <taxon>Nostoc</taxon>
    </lineage>
</organism>
<dbReference type="Proteomes" id="UP000606396">
    <property type="component" value="Unassembled WGS sequence"/>
</dbReference>
<reference evidence="1 2" key="1">
    <citation type="journal article" date="2020" name="ISME J.">
        <title>Comparative genomics reveals insights into cyanobacterial evolution and habitat adaptation.</title>
        <authorList>
            <person name="Chen M.Y."/>
            <person name="Teng W.K."/>
            <person name="Zhao L."/>
            <person name="Hu C.X."/>
            <person name="Zhou Y.K."/>
            <person name="Han B.P."/>
            <person name="Song L.R."/>
            <person name="Shu W.S."/>
        </authorList>
    </citation>
    <scope>NUCLEOTIDE SEQUENCE [LARGE SCALE GENOMIC DNA]</scope>
    <source>
        <strain evidence="1 2">FACHB-252</strain>
    </source>
</reference>
<gene>
    <name evidence="1" type="ORF">H6G94_13585</name>
</gene>
<comment type="caution">
    <text evidence="1">The sequence shown here is derived from an EMBL/GenBank/DDBJ whole genome shotgun (WGS) entry which is preliminary data.</text>
</comment>
<evidence type="ECO:0008006" key="3">
    <source>
        <dbReference type="Google" id="ProtNLM"/>
    </source>
</evidence>